<proteinExistence type="predicted"/>
<name>E5XPC4_SEGRC</name>
<sequence>MHRFALGSLAAVGLALVPQASALADESSGVTSPSGKISCRVFSESVTCYAPFSSGSSLMVYQLGSGSVSWHPTGQPADGQTLSYGSPVAVNGWQVEAEESGVTFKKDGKGVFVSVQDVHAL</sequence>
<evidence type="ECO:0000313" key="3">
    <source>
        <dbReference type="Proteomes" id="UP000004816"/>
    </source>
</evidence>
<dbReference type="RefSeq" id="WP_007468937.1">
    <property type="nucleotide sequence ID" value="NZ_KI391954.1"/>
</dbReference>
<dbReference type="Proteomes" id="UP000004816">
    <property type="component" value="Unassembled WGS sequence"/>
</dbReference>
<accession>E5XPC4</accession>
<dbReference type="HOGENOM" id="CLU_2036424_0_0_11"/>
<protein>
    <submittedName>
        <fullName evidence="2">Uncharacterized protein</fullName>
    </submittedName>
</protein>
<evidence type="ECO:0000256" key="1">
    <source>
        <dbReference type="SAM" id="SignalP"/>
    </source>
</evidence>
<dbReference type="AlphaFoldDB" id="E5XPC4"/>
<feature type="chain" id="PRO_5003200347" evidence="1">
    <location>
        <begin position="25"/>
        <end position="121"/>
    </location>
</feature>
<comment type="caution">
    <text evidence="2">The sequence shown here is derived from an EMBL/GenBank/DDBJ whole genome shotgun (WGS) entry which is preliminary data.</text>
</comment>
<reference evidence="2 3" key="1">
    <citation type="journal article" date="2011" name="Stand. Genomic Sci.">
        <title>High quality draft genome sequence of Segniliparus rugosus CDC 945(T)= (ATCC BAA-974(T)).</title>
        <authorList>
            <person name="Earl A.M."/>
            <person name="Desjardins C.A."/>
            <person name="Fitzgerald M.G."/>
            <person name="Arachchi H.M."/>
            <person name="Zeng Q."/>
            <person name="Mehta T."/>
            <person name="Griggs A."/>
            <person name="Birren B.W."/>
            <person name="Toney N.C."/>
            <person name="Carr J."/>
            <person name="Posey J."/>
            <person name="Butler W.R."/>
        </authorList>
    </citation>
    <scope>NUCLEOTIDE SEQUENCE [LARGE SCALE GENOMIC DNA]</scope>
    <source>
        <strain evidence="3">ATCC BAA-974 / DSM 45345 / CCUG 50838 / CIP 108380 / JCM 13579 / CDC 945</strain>
    </source>
</reference>
<keyword evidence="1" id="KW-0732">Signal</keyword>
<dbReference type="STRING" id="679197.HMPREF9336_01346"/>
<gene>
    <name evidence="2" type="ORF">HMPREF9336_01346</name>
</gene>
<keyword evidence="3" id="KW-1185">Reference proteome</keyword>
<dbReference type="EMBL" id="ACZI02000003">
    <property type="protein sequence ID" value="EFV13800.1"/>
    <property type="molecule type" value="Genomic_DNA"/>
</dbReference>
<evidence type="ECO:0000313" key="2">
    <source>
        <dbReference type="EMBL" id="EFV13800.1"/>
    </source>
</evidence>
<feature type="signal peptide" evidence="1">
    <location>
        <begin position="1"/>
        <end position="24"/>
    </location>
</feature>
<organism evidence="2 3">
    <name type="scientific">Segniliparus rugosus (strain ATCC BAA-974 / DSM 45345 / CCUG 50838 / CIP 108380 / JCM 13579 / CDC 945)</name>
    <dbReference type="NCBI Taxonomy" id="679197"/>
    <lineage>
        <taxon>Bacteria</taxon>
        <taxon>Bacillati</taxon>
        <taxon>Actinomycetota</taxon>
        <taxon>Actinomycetes</taxon>
        <taxon>Mycobacteriales</taxon>
        <taxon>Segniliparaceae</taxon>
        <taxon>Segniliparus</taxon>
    </lineage>
</organism>